<reference evidence="2" key="1">
    <citation type="journal article" date="2022" name="bioRxiv">
        <title>Sequencing and chromosome-scale assembly of the giantPleurodeles waltlgenome.</title>
        <authorList>
            <person name="Brown T."/>
            <person name="Elewa A."/>
            <person name="Iarovenko S."/>
            <person name="Subramanian E."/>
            <person name="Araus A.J."/>
            <person name="Petzold A."/>
            <person name="Susuki M."/>
            <person name="Suzuki K.-i.T."/>
            <person name="Hayashi T."/>
            <person name="Toyoda A."/>
            <person name="Oliveira C."/>
            <person name="Osipova E."/>
            <person name="Leigh N.D."/>
            <person name="Simon A."/>
            <person name="Yun M.H."/>
        </authorList>
    </citation>
    <scope>NUCLEOTIDE SEQUENCE</scope>
    <source>
        <strain evidence="2">20211129_DDA</strain>
        <tissue evidence="2">Liver</tissue>
    </source>
</reference>
<feature type="compositionally biased region" description="Pro residues" evidence="1">
    <location>
        <begin position="1"/>
        <end position="10"/>
    </location>
</feature>
<evidence type="ECO:0000313" key="2">
    <source>
        <dbReference type="EMBL" id="KAJ1154486.1"/>
    </source>
</evidence>
<comment type="caution">
    <text evidence="2">The sequence shown here is derived from an EMBL/GenBank/DDBJ whole genome shotgun (WGS) entry which is preliminary data.</text>
</comment>
<proteinExistence type="predicted"/>
<keyword evidence="3" id="KW-1185">Reference proteome</keyword>
<dbReference type="AlphaFoldDB" id="A0AAV7RPP8"/>
<dbReference type="Proteomes" id="UP001066276">
    <property type="component" value="Chromosome 5"/>
</dbReference>
<evidence type="ECO:0000256" key="1">
    <source>
        <dbReference type="SAM" id="MobiDB-lite"/>
    </source>
</evidence>
<feature type="region of interest" description="Disordered" evidence="1">
    <location>
        <begin position="1"/>
        <end position="35"/>
    </location>
</feature>
<accession>A0AAV7RPP8</accession>
<gene>
    <name evidence="2" type="ORF">NDU88_007238</name>
</gene>
<sequence>MPATPPPPPGGVQSRVPWELPSYSGTSDPAVGGKTVGGRAERWRLALLLGKVKALYPQRSFEWEAHLARGKPSL</sequence>
<evidence type="ECO:0000313" key="3">
    <source>
        <dbReference type="Proteomes" id="UP001066276"/>
    </source>
</evidence>
<name>A0AAV7RPP8_PLEWA</name>
<protein>
    <submittedName>
        <fullName evidence="2">Uncharacterized protein</fullName>
    </submittedName>
</protein>
<organism evidence="2 3">
    <name type="scientific">Pleurodeles waltl</name>
    <name type="common">Iberian ribbed newt</name>
    <dbReference type="NCBI Taxonomy" id="8319"/>
    <lineage>
        <taxon>Eukaryota</taxon>
        <taxon>Metazoa</taxon>
        <taxon>Chordata</taxon>
        <taxon>Craniata</taxon>
        <taxon>Vertebrata</taxon>
        <taxon>Euteleostomi</taxon>
        <taxon>Amphibia</taxon>
        <taxon>Batrachia</taxon>
        <taxon>Caudata</taxon>
        <taxon>Salamandroidea</taxon>
        <taxon>Salamandridae</taxon>
        <taxon>Pleurodelinae</taxon>
        <taxon>Pleurodeles</taxon>
    </lineage>
</organism>
<dbReference type="EMBL" id="JANPWB010000009">
    <property type="protein sequence ID" value="KAJ1154486.1"/>
    <property type="molecule type" value="Genomic_DNA"/>
</dbReference>